<gene>
    <name evidence="3" type="ORF">KHA93_09610</name>
</gene>
<evidence type="ECO:0000313" key="4">
    <source>
        <dbReference type="Proteomes" id="UP000682713"/>
    </source>
</evidence>
<evidence type="ECO:0000313" key="3">
    <source>
        <dbReference type="EMBL" id="MBS4199911.1"/>
    </source>
</evidence>
<dbReference type="InterPro" id="IPR051317">
    <property type="entry name" value="Gfo/Idh/MocA_oxidoreduct"/>
</dbReference>
<protein>
    <submittedName>
        <fullName evidence="3">Gfo/Idh/MocA family oxidoreductase</fullName>
    </submittedName>
</protein>
<dbReference type="AlphaFoldDB" id="A0A942YN32"/>
<evidence type="ECO:0000259" key="2">
    <source>
        <dbReference type="Pfam" id="PF21378"/>
    </source>
</evidence>
<feature type="domain" description="Gfo/Idh/MocA-like oxidoreductase N-terminal" evidence="1">
    <location>
        <begin position="2"/>
        <end position="120"/>
    </location>
</feature>
<dbReference type="Gene3D" id="3.40.50.720">
    <property type="entry name" value="NAD(P)-binding Rossmann-like Domain"/>
    <property type="match status" value="1"/>
</dbReference>
<dbReference type="PANTHER" id="PTHR43708">
    <property type="entry name" value="CONSERVED EXPRESSED OXIDOREDUCTASE (EUROFUNG)"/>
    <property type="match status" value="1"/>
</dbReference>
<dbReference type="SUPFAM" id="SSF51735">
    <property type="entry name" value="NAD(P)-binding Rossmann-fold domains"/>
    <property type="match status" value="1"/>
</dbReference>
<sequence>MMKIGMIGIGDIAWKAYLPVLSQTKGIELHIFTRNKETLNDVAATYHIEHIYHNFEELLASGIEAAFVHSSTSSHEEIIDKLLDHGIHVYVDKPITYFGVSSTRLIEKAKEKGLILMVGFNRRFAPPYRQLTEVANPNMVIMQKNRGHHPADTRTFIFDDFIHVIDTLLYLFPYTIEEVIIRGKVKNGELYHVTLQLEASEGTAIGIMNRDAGTTEEIVEVKSPDETRKVVNVSNITSHLNKQILDFGSDDWQPTLEKRGFYDIISQFLDLIRNKSLPYTGYDRDLETHLLAEKIVQHLKK</sequence>
<dbReference type="SUPFAM" id="SSF55347">
    <property type="entry name" value="Glyceraldehyde-3-phosphate dehydrogenase-like, C-terminal domain"/>
    <property type="match status" value="1"/>
</dbReference>
<dbReference type="Gene3D" id="3.30.360.10">
    <property type="entry name" value="Dihydrodipicolinate Reductase, domain 2"/>
    <property type="match status" value="1"/>
</dbReference>
<organism evidence="3 4">
    <name type="scientific">Lederbergia citrisecunda</name>
    <dbReference type="NCBI Taxonomy" id="2833583"/>
    <lineage>
        <taxon>Bacteria</taxon>
        <taxon>Bacillati</taxon>
        <taxon>Bacillota</taxon>
        <taxon>Bacilli</taxon>
        <taxon>Bacillales</taxon>
        <taxon>Bacillaceae</taxon>
        <taxon>Lederbergia</taxon>
    </lineage>
</organism>
<dbReference type="InterPro" id="IPR036291">
    <property type="entry name" value="NAD(P)-bd_dom_sf"/>
</dbReference>
<dbReference type="Proteomes" id="UP000682713">
    <property type="component" value="Unassembled WGS sequence"/>
</dbReference>
<dbReference type="Pfam" id="PF21378">
    <property type="entry name" value="YceM-like_C"/>
    <property type="match status" value="1"/>
</dbReference>
<dbReference type="PANTHER" id="PTHR43708:SF4">
    <property type="entry name" value="OXIDOREDUCTASE YCEM-RELATED"/>
    <property type="match status" value="1"/>
</dbReference>
<dbReference type="InterPro" id="IPR000683">
    <property type="entry name" value="Gfo/Idh/MocA-like_OxRdtase_N"/>
</dbReference>
<keyword evidence="4" id="KW-1185">Reference proteome</keyword>
<name>A0A942YN32_9BACI</name>
<feature type="domain" description="YceM-like C-terminal" evidence="2">
    <location>
        <begin position="126"/>
        <end position="236"/>
    </location>
</feature>
<dbReference type="EMBL" id="JAGYPJ010000001">
    <property type="protein sequence ID" value="MBS4199911.1"/>
    <property type="molecule type" value="Genomic_DNA"/>
</dbReference>
<comment type="caution">
    <text evidence="3">The sequence shown here is derived from an EMBL/GenBank/DDBJ whole genome shotgun (WGS) entry which is preliminary data.</text>
</comment>
<proteinExistence type="predicted"/>
<accession>A0A942YN32</accession>
<evidence type="ECO:0000259" key="1">
    <source>
        <dbReference type="Pfam" id="PF01408"/>
    </source>
</evidence>
<dbReference type="Pfam" id="PF01408">
    <property type="entry name" value="GFO_IDH_MocA"/>
    <property type="match status" value="1"/>
</dbReference>
<reference evidence="3 4" key="1">
    <citation type="submission" date="2021-05" db="EMBL/GenBank/DDBJ databases">
        <title>Novel Bacillus species.</title>
        <authorList>
            <person name="Liu G."/>
        </authorList>
    </citation>
    <scope>NUCLEOTIDE SEQUENCE [LARGE SCALE GENOMIC DNA]</scope>
    <source>
        <strain evidence="3 4">FJAT-49732</strain>
    </source>
</reference>
<dbReference type="GO" id="GO:0000166">
    <property type="term" value="F:nucleotide binding"/>
    <property type="evidence" value="ECO:0007669"/>
    <property type="project" value="InterPro"/>
</dbReference>
<dbReference type="InterPro" id="IPR048477">
    <property type="entry name" value="YceM-like_C"/>
</dbReference>